<name>A0ABT7UJ15_9FIRM</name>
<comment type="similarity">
    <text evidence="1 10">Belongs to the Nth/MutY family.</text>
</comment>
<feature type="binding site" evidence="10">
    <location>
        <position position="188"/>
    </location>
    <ligand>
        <name>[4Fe-4S] cluster</name>
        <dbReference type="ChEBI" id="CHEBI:49883"/>
    </ligand>
</feature>
<dbReference type="InterPro" id="IPR005759">
    <property type="entry name" value="Nth"/>
</dbReference>
<keyword evidence="3 10" id="KW-0479">Metal-binding</keyword>
<evidence type="ECO:0000256" key="3">
    <source>
        <dbReference type="ARBA" id="ARBA00022723"/>
    </source>
</evidence>
<dbReference type="PIRSF" id="PIRSF001435">
    <property type="entry name" value="Nth"/>
    <property type="match status" value="1"/>
</dbReference>
<keyword evidence="12" id="KW-0540">Nuclease</keyword>
<keyword evidence="10" id="KW-0238">DNA-binding</keyword>
<accession>A0ABT7UJ15</accession>
<dbReference type="PANTHER" id="PTHR10359:SF18">
    <property type="entry name" value="ENDONUCLEASE III"/>
    <property type="match status" value="1"/>
</dbReference>
<keyword evidence="13" id="KW-1185">Reference proteome</keyword>
<comment type="caution">
    <text evidence="12">The sequence shown here is derived from an EMBL/GenBank/DDBJ whole genome shotgun (WGS) entry which is preliminary data.</text>
</comment>
<dbReference type="EC" id="4.2.99.18" evidence="10"/>
<reference evidence="13" key="1">
    <citation type="submission" date="2023-06" db="EMBL/GenBank/DDBJ databases">
        <title>Identification and characterization of horizontal gene transfer across gut microbiota members of farm animals based on homology search.</title>
        <authorList>
            <person name="Zeman M."/>
            <person name="Kubasova T."/>
            <person name="Jahodarova E."/>
            <person name="Nykrynova M."/>
            <person name="Rychlik I."/>
        </authorList>
    </citation>
    <scope>NUCLEOTIDE SEQUENCE [LARGE SCALE GENOMIC DNA]</scope>
    <source>
        <strain evidence="13">ET341</strain>
    </source>
</reference>
<dbReference type="Gene3D" id="1.10.340.30">
    <property type="entry name" value="Hypothetical protein, domain 2"/>
    <property type="match status" value="1"/>
</dbReference>
<dbReference type="Pfam" id="PF00633">
    <property type="entry name" value="HHH"/>
    <property type="match status" value="1"/>
</dbReference>
<evidence type="ECO:0000256" key="8">
    <source>
        <dbReference type="ARBA" id="ARBA00023204"/>
    </source>
</evidence>
<evidence type="ECO:0000313" key="12">
    <source>
        <dbReference type="EMBL" id="MDM8195932.1"/>
    </source>
</evidence>
<feature type="binding site" evidence="10">
    <location>
        <position position="195"/>
    </location>
    <ligand>
        <name>[4Fe-4S] cluster</name>
        <dbReference type="ChEBI" id="CHEBI:49883"/>
    </ligand>
</feature>
<evidence type="ECO:0000256" key="4">
    <source>
        <dbReference type="ARBA" id="ARBA00022763"/>
    </source>
</evidence>
<keyword evidence="10" id="KW-0456">Lyase</keyword>
<comment type="catalytic activity">
    <reaction evidence="10">
        <text>2'-deoxyribonucleotide-(2'-deoxyribose 5'-phosphate)-2'-deoxyribonucleotide-DNA = a 3'-end 2'-deoxyribonucleotide-(2,3-dehydro-2,3-deoxyribose 5'-phosphate)-DNA + a 5'-end 5'-phospho-2'-deoxyribonucleoside-DNA + H(+)</text>
        <dbReference type="Rhea" id="RHEA:66592"/>
        <dbReference type="Rhea" id="RHEA-COMP:13180"/>
        <dbReference type="Rhea" id="RHEA-COMP:16897"/>
        <dbReference type="Rhea" id="RHEA-COMP:17067"/>
        <dbReference type="ChEBI" id="CHEBI:15378"/>
        <dbReference type="ChEBI" id="CHEBI:136412"/>
        <dbReference type="ChEBI" id="CHEBI:157695"/>
        <dbReference type="ChEBI" id="CHEBI:167181"/>
        <dbReference type="EC" id="4.2.99.18"/>
    </reaction>
</comment>
<dbReference type="PANTHER" id="PTHR10359">
    <property type="entry name" value="A/G-SPECIFIC ADENINE GLYCOSYLASE/ENDONUCLEASE III"/>
    <property type="match status" value="1"/>
</dbReference>
<gene>
    <name evidence="10 12" type="primary">nth</name>
    <name evidence="12" type="ORF">QUV98_06360</name>
</gene>
<evidence type="ECO:0000256" key="2">
    <source>
        <dbReference type="ARBA" id="ARBA00022485"/>
    </source>
</evidence>
<dbReference type="PROSITE" id="PS01155">
    <property type="entry name" value="ENDONUCLEASE_III_2"/>
    <property type="match status" value="1"/>
</dbReference>
<dbReference type="Proteomes" id="UP001529275">
    <property type="component" value="Unassembled WGS sequence"/>
</dbReference>
<keyword evidence="4 10" id="KW-0227">DNA damage</keyword>
<keyword evidence="12" id="KW-0255">Endonuclease</keyword>
<evidence type="ECO:0000256" key="9">
    <source>
        <dbReference type="ARBA" id="ARBA00023295"/>
    </source>
</evidence>
<evidence type="ECO:0000256" key="1">
    <source>
        <dbReference type="ARBA" id="ARBA00008343"/>
    </source>
</evidence>
<evidence type="ECO:0000256" key="10">
    <source>
        <dbReference type="HAMAP-Rule" id="MF_00942"/>
    </source>
</evidence>
<evidence type="ECO:0000313" key="13">
    <source>
        <dbReference type="Proteomes" id="UP001529275"/>
    </source>
</evidence>
<dbReference type="EMBL" id="JAUDCK010000018">
    <property type="protein sequence ID" value="MDM8195932.1"/>
    <property type="molecule type" value="Genomic_DNA"/>
</dbReference>
<dbReference type="HAMAP" id="MF_00942">
    <property type="entry name" value="Nth"/>
    <property type="match status" value="1"/>
</dbReference>
<dbReference type="RefSeq" id="WP_129737916.1">
    <property type="nucleotide sequence ID" value="NZ_JAUDCK010000018.1"/>
</dbReference>
<proteinExistence type="inferred from homology"/>
<dbReference type="Pfam" id="PF00730">
    <property type="entry name" value="HhH-GPD"/>
    <property type="match status" value="1"/>
</dbReference>
<keyword evidence="5 10" id="KW-0378">Hydrolase</keyword>
<dbReference type="InterPro" id="IPR000445">
    <property type="entry name" value="HhH_motif"/>
</dbReference>
<feature type="binding site" evidence="10">
    <location>
        <position position="204"/>
    </location>
    <ligand>
        <name>[4Fe-4S] cluster</name>
        <dbReference type="ChEBI" id="CHEBI:49883"/>
    </ligand>
</feature>
<dbReference type="NCBIfam" id="TIGR01083">
    <property type="entry name" value="nth"/>
    <property type="match status" value="1"/>
</dbReference>
<evidence type="ECO:0000256" key="5">
    <source>
        <dbReference type="ARBA" id="ARBA00022801"/>
    </source>
</evidence>
<dbReference type="GO" id="GO:0004519">
    <property type="term" value="F:endonuclease activity"/>
    <property type="evidence" value="ECO:0007669"/>
    <property type="project" value="UniProtKB-KW"/>
</dbReference>
<dbReference type="SUPFAM" id="SSF48150">
    <property type="entry name" value="DNA-glycosylase"/>
    <property type="match status" value="1"/>
</dbReference>
<dbReference type="SMART" id="SM00478">
    <property type="entry name" value="ENDO3c"/>
    <property type="match status" value="1"/>
</dbReference>
<keyword evidence="6 10" id="KW-0408">Iron</keyword>
<feature type="domain" description="HhH-GPD" evidence="11">
    <location>
        <begin position="38"/>
        <end position="186"/>
    </location>
</feature>
<comment type="cofactor">
    <cofactor evidence="10">
        <name>[4Fe-4S] cluster</name>
        <dbReference type="ChEBI" id="CHEBI:49883"/>
    </cofactor>
    <text evidence="10">Binds 1 [4Fe-4S] cluster.</text>
</comment>
<dbReference type="InterPro" id="IPR003265">
    <property type="entry name" value="HhH-GPD_domain"/>
</dbReference>
<evidence type="ECO:0000256" key="7">
    <source>
        <dbReference type="ARBA" id="ARBA00023014"/>
    </source>
</evidence>
<dbReference type="Gene3D" id="1.10.1670.10">
    <property type="entry name" value="Helix-hairpin-Helix base-excision DNA repair enzymes (C-terminal)"/>
    <property type="match status" value="1"/>
</dbReference>
<feature type="binding site" evidence="10">
    <location>
        <position position="198"/>
    </location>
    <ligand>
        <name>[4Fe-4S] cluster</name>
        <dbReference type="ChEBI" id="CHEBI:49883"/>
    </ligand>
</feature>
<dbReference type="InterPro" id="IPR004036">
    <property type="entry name" value="Endonuclease-III-like_CS2"/>
</dbReference>
<keyword evidence="7 10" id="KW-0411">Iron-sulfur</keyword>
<sequence length="218" mass="25094">MNKERVKRILDVFDEMYPDAKCELVHHNELELLIAVMLSAQTTDASVNKLTEQLFQKYQSVEDYAKAPLSQLENDLRTIGLYRNKAKNVKAMAQKLIDDFDGQVPCDHEALQTLPGVGRKTANVVISEGFKVPAIAVDTHVERISKRLGFAFKKDSVLVVEQKLQKAIPQERWIKTHHQMIFFGRYHCKSINPDCQHCSLIDICKEPKRKKYLNIEKD</sequence>
<evidence type="ECO:0000256" key="6">
    <source>
        <dbReference type="ARBA" id="ARBA00023004"/>
    </source>
</evidence>
<evidence type="ECO:0000259" key="11">
    <source>
        <dbReference type="SMART" id="SM00478"/>
    </source>
</evidence>
<reference evidence="12 13" key="2">
    <citation type="submission" date="2023-06" db="EMBL/GenBank/DDBJ databases">
        <authorList>
            <person name="Zeman M."/>
            <person name="Kubasova T."/>
            <person name="Jahodarova E."/>
            <person name="Nykrynova M."/>
            <person name="Rychlik I."/>
        </authorList>
    </citation>
    <scope>NUCLEOTIDE SEQUENCE [LARGE SCALE GENOMIC DNA]</scope>
    <source>
        <strain evidence="12 13">ET341</strain>
    </source>
</reference>
<dbReference type="CDD" id="cd00056">
    <property type="entry name" value="ENDO3c"/>
    <property type="match status" value="1"/>
</dbReference>
<keyword evidence="9 10" id="KW-0326">Glycosidase</keyword>
<protein>
    <recommendedName>
        <fullName evidence="10">Endonuclease III</fullName>
        <ecNumber evidence="10">4.2.99.18</ecNumber>
    </recommendedName>
    <alternativeName>
        <fullName evidence="10">DNA-(apurinic or apyrimidinic site) lyase</fullName>
    </alternativeName>
</protein>
<dbReference type="InterPro" id="IPR023170">
    <property type="entry name" value="HhH_base_excis_C"/>
</dbReference>
<keyword evidence="2 10" id="KW-0004">4Fe-4S</keyword>
<keyword evidence="8 10" id="KW-0234">DNA repair</keyword>
<comment type="function">
    <text evidence="10">DNA repair enzyme that has both DNA N-glycosylase activity and AP-lyase activity. The DNA N-glycosylase activity releases various damaged pyrimidines from DNA by cleaving the N-glycosidic bond, leaving an AP (apurinic/apyrimidinic) site. The AP-lyase activity cleaves the phosphodiester bond 3' to the AP site by a beta-elimination, leaving a 3'-terminal unsaturated sugar and a product with a terminal 5'-phosphate.</text>
</comment>
<dbReference type="InterPro" id="IPR011257">
    <property type="entry name" value="DNA_glycosylase"/>
</dbReference>
<organism evidence="12 13">
    <name type="scientific">Massilimicrobiota timonensis</name>
    <dbReference type="NCBI Taxonomy" id="1776392"/>
    <lineage>
        <taxon>Bacteria</taxon>
        <taxon>Bacillati</taxon>
        <taxon>Bacillota</taxon>
        <taxon>Erysipelotrichia</taxon>
        <taxon>Erysipelotrichales</taxon>
        <taxon>Erysipelotrichaceae</taxon>
        <taxon>Massilimicrobiota</taxon>
    </lineage>
</organism>